<evidence type="ECO:0000313" key="3">
    <source>
        <dbReference type="Proteomes" id="UP000474104"/>
    </source>
</evidence>
<feature type="compositionally biased region" description="Basic and acidic residues" evidence="1">
    <location>
        <begin position="7"/>
        <end position="23"/>
    </location>
</feature>
<sequence>MKSFYGNEERRMENLKPKVEMPPEWKINQQKRQKLICPKCGSKISKGSVVCPKYGKNISY</sequence>
<reference evidence="2 3" key="1">
    <citation type="submission" date="2019-07" db="EMBL/GenBank/DDBJ databases">
        <title>Draft genome sequences of 15 bacterial species constituting the stable defined intestinal microbiota of the GM15 gnotobiotic mouse model.</title>
        <authorList>
            <person name="Elie C."/>
            <person name="Mathieu A."/>
            <person name="Saliou A."/>
            <person name="Darnaud M."/>
            <person name="Leulier F."/>
            <person name="Tamellini A."/>
        </authorList>
    </citation>
    <scope>NUCLEOTIDE SEQUENCE [LARGE SCALE GENOMIC DNA]</scope>
    <source>
        <strain evidence="3">ASF 502</strain>
    </source>
</reference>
<proteinExistence type="predicted"/>
<organism evidence="2 3">
    <name type="scientific">Schaedlerella arabinosiphila</name>
    <dbReference type="NCBI Taxonomy" id="2044587"/>
    <lineage>
        <taxon>Bacteria</taxon>
        <taxon>Bacillati</taxon>
        <taxon>Bacillota</taxon>
        <taxon>Clostridia</taxon>
        <taxon>Lachnospirales</taxon>
        <taxon>Lachnospiraceae</taxon>
        <taxon>Schaedlerella</taxon>
    </lineage>
</organism>
<dbReference type="AlphaFoldDB" id="A0A9X5CEK9"/>
<dbReference type="EMBL" id="VIRB01000095">
    <property type="protein sequence ID" value="NDO70026.1"/>
    <property type="molecule type" value="Genomic_DNA"/>
</dbReference>
<feature type="region of interest" description="Disordered" evidence="1">
    <location>
        <begin position="1"/>
        <end position="24"/>
    </location>
</feature>
<accession>A0A9X5CEK9</accession>
<dbReference type="Proteomes" id="UP000474104">
    <property type="component" value="Unassembled WGS sequence"/>
</dbReference>
<protein>
    <submittedName>
        <fullName evidence="2">Zinc-ribbon domain-containing protein</fullName>
    </submittedName>
</protein>
<gene>
    <name evidence="2" type="ORF">FMM80_15710</name>
</gene>
<name>A0A9X5CEK9_9FIRM</name>
<comment type="caution">
    <text evidence="2">The sequence shown here is derived from an EMBL/GenBank/DDBJ whole genome shotgun (WGS) entry which is preliminary data.</text>
</comment>
<evidence type="ECO:0000313" key="2">
    <source>
        <dbReference type="EMBL" id="NDO70026.1"/>
    </source>
</evidence>
<evidence type="ECO:0000256" key="1">
    <source>
        <dbReference type="SAM" id="MobiDB-lite"/>
    </source>
</evidence>